<comment type="caution">
    <text evidence="2">The sequence shown here is derived from an EMBL/GenBank/DDBJ whole genome shotgun (WGS) entry which is preliminary data.</text>
</comment>
<protein>
    <recommendedName>
        <fullName evidence="4">F-box domain-containing protein</fullName>
    </recommendedName>
</protein>
<gene>
    <name evidence="2" type="ORF">PCOR1329_LOCUS33092</name>
</gene>
<evidence type="ECO:0000313" key="2">
    <source>
        <dbReference type="EMBL" id="CAK0836661.1"/>
    </source>
</evidence>
<proteinExistence type="predicted"/>
<organism evidence="2 3">
    <name type="scientific">Prorocentrum cordatum</name>
    <dbReference type="NCBI Taxonomy" id="2364126"/>
    <lineage>
        <taxon>Eukaryota</taxon>
        <taxon>Sar</taxon>
        <taxon>Alveolata</taxon>
        <taxon>Dinophyceae</taxon>
        <taxon>Prorocentrales</taxon>
        <taxon>Prorocentraceae</taxon>
        <taxon>Prorocentrum</taxon>
    </lineage>
</organism>
<feature type="compositionally biased region" description="Low complexity" evidence="1">
    <location>
        <begin position="306"/>
        <end position="321"/>
    </location>
</feature>
<feature type="region of interest" description="Disordered" evidence="1">
    <location>
        <begin position="301"/>
        <end position="330"/>
    </location>
</feature>
<feature type="region of interest" description="Disordered" evidence="1">
    <location>
        <begin position="22"/>
        <end position="42"/>
    </location>
</feature>
<name>A0ABN9SVT7_9DINO</name>
<sequence length="345" mass="37260">MTPCSLDEDDDLLDALEASLGTSGARQVPEAPPRDRGDGGAGAAGAAVLGRGLVLWPVEVRLCVASFLPWREFVADTLICRSWRDLGRDDVVWQAHFRATWPRLARRWAAGPGDRAPRWRSLFRERWAAGHRGEDALEEDWLDFSVAEASGAEGCSRTAAEAAAALDRELGLQQAVRRCREELLRSRGVRVPAEAVLDHCCTKLCVFHRVGVEGDAFLCQGSGRLHVCCEGEPCDACMGSNEEFFLVCPASGRCWPRPLQPADGKEEGPEQQDWDPELSAAQQHGLWFELGYGMSDAQADDFFGPSGSRRAPARVGAAPRPSGGGGAASQRARQCSAVGCAACQK</sequence>
<evidence type="ECO:0008006" key="4">
    <source>
        <dbReference type="Google" id="ProtNLM"/>
    </source>
</evidence>
<dbReference type="Proteomes" id="UP001189429">
    <property type="component" value="Unassembled WGS sequence"/>
</dbReference>
<keyword evidence="3" id="KW-1185">Reference proteome</keyword>
<evidence type="ECO:0000256" key="1">
    <source>
        <dbReference type="SAM" id="MobiDB-lite"/>
    </source>
</evidence>
<evidence type="ECO:0000313" key="3">
    <source>
        <dbReference type="Proteomes" id="UP001189429"/>
    </source>
</evidence>
<dbReference type="Gene3D" id="1.20.1280.50">
    <property type="match status" value="1"/>
</dbReference>
<dbReference type="SUPFAM" id="SSF81383">
    <property type="entry name" value="F-box domain"/>
    <property type="match status" value="1"/>
</dbReference>
<dbReference type="InterPro" id="IPR036047">
    <property type="entry name" value="F-box-like_dom_sf"/>
</dbReference>
<reference evidence="2" key="1">
    <citation type="submission" date="2023-10" db="EMBL/GenBank/DDBJ databases">
        <authorList>
            <person name="Chen Y."/>
            <person name="Shah S."/>
            <person name="Dougan E. K."/>
            <person name="Thang M."/>
            <person name="Chan C."/>
        </authorList>
    </citation>
    <scope>NUCLEOTIDE SEQUENCE [LARGE SCALE GENOMIC DNA]</scope>
</reference>
<accession>A0ABN9SVT7</accession>
<dbReference type="EMBL" id="CAUYUJ010013725">
    <property type="protein sequence ID" value="CAK0836661.1"/>
    <property type="molecule type" value="Genomic_DNA"/>
</dbReference>